<feature type="transmembrane region" description="Helical" evidence="6">
    <location>
        <begin position="95"/>
        <end position="117"/>
    </location>
</feature>
<feature type="transmembrane region" description="Helical" evidence="6">
    <location>
        <begin position="146"/>
        <end position="168"/>
    </location>
</feature>
<feature type="domain" description="EamA" evidence="7">
    <location>
        <begin position="148"/>
        <end position="280"/>
    </location>
</feature>
<dbReference type="GO" id="GO:0005886">
    <property type="term" value="C:plasma membrane"/>
    <property type="evidence" value="ECO:0007669"/>
    <property type="project" value="UniProtKB-SubCell"/>
</dbReference>
<feature type="transmembrane region" description="Helical" evidence="6">
    <location>
        <begin position="233"/>
        <end position="258"/>
    </location>
</feature>
<name>A0A832EQR7_9CREN</name>
<dbReference type="SUPFAM" id="SSF103481">
    <property type="entry name" value="Multidrug resistance efflux transporter EmrE"/>
    <property type="match status" value="1"/>
</dbReference>
<dbReference type="EMBL" id="DTAU01000153">
    <property type="protein sequence ID" value="HFQ79704.1"/>
    <property type="molecule type" value="Genomic_DNA"/>
</dbReference>
<comment type="caution">
    <text evidence="8">The sequence shown here is derived from an EMBL/GenBank/DDBJ whole genome shotgun (WGS) entry which is preliminary data.</text>
</comment>
<dbReference type="InterPro" id="IPR000620">
    <property type="entry name" value="EamA_dom"/>
</dbReference>
<dbReference type="InterPro" id="IPR051258">
    <property type="entry name" value="Diverse_Substrate_Transporter"/>
</dbReference>
<evidence type="ECO:0000256" key="6">
    <source>
        <dbReference type="SAM" id="Phobius"/>
    </source>
</evidence>
<feature type="transmembrane region" description="Helical" evidence="6">
    <location>
        <begin position="180"/>
        <end position="197"/>
    </location>
</feature>
<sequence length="289" mass="32167">MVMKSRILYGYTMLIIATILWGSSFVFIKLSVENVSAFGYTFYRSFFAVAMLTPVILFKKMGSIFSYRDFIGGIVTGVAYMFGLLLQGLGTRYTFPSTSAFITGLNTVHIHTYCAFVKRAYNRYLLAALVLSLIGLFIVTSPSGGIGLGEILVFFGSIAWAIQILLVSKYSRHSKNYIDFLYGMFIPSLVIAPWTILYDNPMNIVLNSWMYIIYLAIACSIVASLLQVIGQRYVAPAIASVIYLLEPFFALLFSISLYGEEIDIVRIVGGIMIVLASYIAMSYAPNAYT</sequence>
<evidence type="ECO:0000256" key="3">
    <source>
        <dbReference type="ARBA" id="ARBA00022692"/>
    </source>
</evidence>
<dbReference type="PANTHER" id="PTHR42920">
    <property type="entry name" value="OS03G0707200 PROTEIN-RELATED"/>
    <property type="match status" value="1"/>
</dbReference>
<comment type="subcellular location">
    <subcellularLocation>
        <location evidence="1">Cell membrane</location>
        <topology evidence="1">Multi-pass membrane protein</topology>
    </subcellularLocation>
</comment>
<keyword evidence="5 6" id="KW-0472">Membrane</keyword>
<feature type="domain" description="EamA" evidence="7">
    <location>
        <begin position="9"/>
        <end position="140"/>
    </location>
</feature>
<reference evidence="8" key="1">
    <citation type="journal article" date="2020" name="mSystems">
        <title>Genome- and Community-Level Interaction Insights into Carbon Utilization and Element Cycling Functions of Hydrothermarchaeota in Hydrothermal Sediment.</title>
        <authorList>
            <person name="Zhou Z."/>
            <person name="Liu Y."/>
            <person name="Xu W."/>
            <person name="Pan J."/>
            <person name="Luo Z.H."/>
            <person name="Li M."/>
        </authorList>
    </citation>
    <scope>NUCLEOTIDE SEQUENCE</scope>
    <source>
        <strain evidence="8">SpSt-629</strain>
    </source>
</reference>
<keyword evidence="4 6" id="KW-1133">Transmembrane helix</keyword>
<dbReference type="InterPro" id="IPR037185">
    <property type="entry name" value="EmrE-like"/>
</dbReference>
<feature type="transmembrane region" description="Helical" evidence="6">
    <location>
        <begin position="124"/>
        <end position="140"/>
    </location>
</feature>
<organism evidence="8">
    <name type="scientific">Ignisphaera aggregans</name>
    <dbReference type="NCBI Taxonomy" id="334771"/>
    <lineage>
        <taxon>Archaea</taxon>
        <taxon>Thermoproteota</taxon>
        <taxon>Thermoprotei</taxon>
        <taxon>Desulfurococcales</taxon>
        <taxon>Desulfurococcaceae</taxon>
        <taxon>Ignisphaera</taxon>
    </lineage>
</organism>
<feature type="transmembrane region" description="Helical" evidence="6">
    <location>
        <begin position="7"/>
        <end position="28"/>
    </location>
</feature>
<feature type="transmembrane region" description="Helical" evidence="6">
    <location>
        <begin position="70"/>
        <end position="89"/>
    </location>
</feature>
<evidence type="ECO:0000256" key="2">
    <source>
        <dbReference type="ARBA" id="ARBA00022475"/>
    </source>
</evidence>
<protein>
    <submittedName>
        <fullName evidence="8">DMT family transporter</fullName>
    </submittedName>
</protein>
<dbReference type="PANTHER" id="PTHR42920:SF5">
    <property type="entry name" value="EAMA DOMAIN-CONTAINING PROTEIN"/>
    <property type="match status" value="1"/>
</dbReference>
<keyword evidence="2" id="KW-1003">Cell membrane</keyword>
<evidence type="ECO:0000313" key="8">
    <source>
        <dbReference type="EMBL" id="HFQ79704.1"/>
    </source>
</evidence>
<evidence type="ECO:0000259" key="7">
    <source>
        <dbReference type="Pfam" id="PF00892"/>
    </source>
</evidence>
<accession>A0A832EQR7</accession>
<evidence type="ECO:0000256" key="1">
    <source>
        <dbReference type="ARBA" id="ARBA00004651"/>
    </source>
</evidence>
<gene>
    <name evidence="8" type="ORF">ENT99_08440</name>
</gene>
<dbReference type="Pfam" id="PF00892">
    <property type="entry name" value="EamA"/>
    <property type="match status" value="2"/>
</dbReference>
<feature type="transmembrane region" description="Helical" evidence="6">
    <location>
        <begin position="40"/>
        <end position="58"/>
    </location>
</feature>
<keyword evidence="3 6" id="KW-0812">Transmembrane</keyword>
<dbReference type="AlphaFoldDB" id="A0A832EQR7"/>
<proteinExistence type="predicted"/>
<feature type="transmembrane region" description="Helical" evidence="6">
    <location>
        <begin position="209"/>
        <end position="226"/>
    </location>
</feature>
<evidence type="ECO:0000256" key="4">
    <source>
        <dbReference type="ARBA" id="ARBA00022989"/>
    </source>
</evidence>
<feature type="transmembrane region" description="Helical" evidence="6">
    <location>
        <begin position="264"/>
        <end position="284"/>
    </location>
</feature>
<evidence type="ECO:0000256" key="5">
    <source>
        <dbReference type="ARBA" id="ARBA00023136"/>
    </source>
</evidence>